<comment type="caution">
    <text evidence="2">The sequence shown here is derived from an EMBL/GenBank/DDBJ whole genome shotgun (WGS) entry which is preliminary data.</text>
</comment>
<dbReference type="EMBL" id="JAHSPG010000015">
    <property type="protein sequence ID" value="MBV4359649.1"/>
    <property type="molecule type" value="Genomic_DNA"/>
</dbReference>
<dbReference type="InterPro" id="IPR004360">
    <property type="entry name" value="Glyas_Fos-R_dOase_dom"/>
</dbReference>
<protein>
    <submittedName>
        <fullName evidence="2">VOC family protein</fullName>
    </submittedName>
</protein>
<proteinExistence type="predicted"/>
<feature type="domain" description="VOC" evidence="1">
    <location>
        <begin position="10"/>
        <end position="126"/>
    </location>
</feature>
<evidence type="ECO:0000313" key="2">
    <source>
        <dbReference type="EMBL" id="MBV4359649.1"/>
    </source>
</evidence>
<dbReference type="PANTHER" id="PTHR36113:SF6">
    <property type="entry name" value="FOSFOMYCIN RESISTANCE PROTEIN FOSX"/>
    <property type="match status" value="1"/>
</dbReference>
<dbReference type="Pfam" id="PF00903">
    <property type="entry name" value="Glyoxalase"/>
    <property type="match status" value="1"/>
</dbReference>
<dbReference type="Proteomes" id="UP000812270">
    <property type="component" value="Unassembled WGS sequence"/>
</dbReference>
<accession>A0A9E2SDJ5</accession>
<dbReference type="PROSITE" id="PS51819">
    <property type="entry name" value="VOC"/>
    <property type="match status" value="1"/>
</dbReference>
<dbReference type="RefSeq" id="WP_217793904.1">
    <property type="nucleotide sequence ID" value="NZ_JAHSPG010000015.1"/>
</dbReference>
<dbReference type="InterPro" id="IPR051332">
    <property type="entry name" value="Fosfomycin_Res_Enzymes"/>
</dbReference>
<dbReference type="AlphaFoldDB" id="A0A9E2SDJ5"/>
<dbReference type="InterPro" id="IPR037523">
    <property type="entry name" value="VOC_core"/>
</dbReference>
<keyword evidence="3" id="KW-1185">Reference proteome</keyword>
<evidence type="ECO:0000259" key="1">
    <source>
        <dbReference type="PROSITE" id="PS51819"/>
    </source>
</evidence>
<organism evidence="2 3">
    <name type="scientific">Pinibacter aurantiacus</name>
    <dbReference type="NCBI Taxonomy" id="2851599"/>
    <lineage>
        <taxon>Bacteria</taxon>
        <taxon>Pseudomonadati</taxon>
        <taxon>Bacteroidota</taxon>
        <taxon>Chitinophagia</taxon>
        <taxon>Chitinophagales</taxon>
        <taxon>Chitinophagaceae</taxon>
        <taxon>Pinibacter</taxon>
    </lineage>
</organism>
<gene>
    <name evidence="2" type="ORF">KTO63_20935</name>
</gene>
<sequence length="134" mass="14946">MPGPAFTTYGLTHIALAVKNVQQSVDFYEKVFGASVMYSTPKWAQVQTPGANDIIVFEENKELAGKNNCGIMHFGFRLTNANEIKKVTDVLSTVNAPIVEQGEFVPGEPFVYFKDPDGYTVEVWYESDEVEVEN</sequence>
<name>A0A9E2SDJ5_9BACT</name>
<evidence type="ECO:0000313" key="3">
    <source>
        <dbReference type="Proteomes" id="UP000812270"/>
    </source>
</evidence>
<dbReference type="PANTHER" id="PTHR36113">
    <property type="entry name" value="LYASE, PUTATIVE-RELATED-RELATED"/>
    <property type="match status" value="1"/>
</dbReference>
<reference evidence="2" key="1">
    <citation type="submission" date="2021-06" db="EMBL/GenBank/DDBJ databases">
        <authorList>
            <person name="Huq M.A."/>
        </authorList>
    </citation>
    <scope>NUCLEOTIDE SEQUENCE</scope>
    <source>
        <strain evidence="2">MAH-26</strain>
    </source>
</reference>